<dbReference type="InterPro" id="IPR020568">
    <property type="entry name" value="Ribosomal_Su5_D2-typ_SF"/>
</dbReference>
<dbReference type="InterPro" id="IPR000754">
    <property type="entry name" value="Ribosomal_uS9"/>
</dbReference>
<dbReference type="Pfam" id="PF00380">
    <property type="entry name" value="Ribosomal_S9"/>
    <property type="match status" value="1"/>
</dbReference>
<protein>
    <submittedName>
        <fullName evidence="5">Ribosomal protein S9</fullName>
    </submittedName>
</protein>
<evidence type="ECO:0000256" key="4">
    <source>
        <dbReference type="RuleBase" id="RU003815"/>
    </source>
</evidence>
<keyword evidence="2 4" id="KW-0689">Ribosomal protein</keyword>
<evidence type="ECO:0000256" key="2">
    <source>
        <dbReference type="ARBA" id="ARBA00022980"/>
    </source>
</evidence>
<dbReference type="GO" id="GO:0022627">
    <property type="term" value="C:cytosolic small ribosomal subunit"/>
    <property type="evidence" value="ECO:0007669"/>
    <property type="project" value="TreeGrafter"/>
</dbReference>
<dbReference type="PANTHER" id="PTHR21569:SF1">
    <property type="entry name" value="SMALL RIBOSOMAL SUBUNIT PROTEIN US9M"/>
    <property type="match status" value="1"/>
</dbReference>
<dbReference type="PANTHER" id="PTHR21569">
    <property type="entry name" value="RIBOSOMAL PROTEIN S9"/>
    <property type="match status" value="1"/>
</dbReference>
<accession>A0A222AHX8</accession>
<dbReference type="HAMAP" id="MF_00532_B">
    <property type="entry name" value="Ribosomal_uS9_B"/>
    <property type="match status" value="1"/>
</dbReference>
<dbReference type="FunFam" id="3.30.230.10:FF:000001">
    <property type="entry name" value="30S ribosomal protein S9"/>
    <property type="match status" value="1"/>
</dbReference>
<dbReference type="GO" id="GO:0003735">
    <property type="term" value="F:structural constituent of ribosome"/>
    <property type="evidence" value="ECO:0007669"/>
    <property type="project" value="InterPro"/>
</dbReference>
<dbReference type="InterPro" id="IPR023035">
    <property type="entry name" value="Ribosomal_uS9_bac/plastid"/>
</dbReference>
<organism evidence="5">
    <name type="scientific">Storeatula sp. CCMP1868</name>
    <dbReference type="NCBI Taxonomy" id="195070"/>
    <lineage>
        <taxon>Eukaryota</taxon>
        <taxon>Cryptophyceae</taxon>
        <taxon>Pyrenomonadales</taxon>
        <taxon>Pyrenomonadaceae</taxon>
        <taxon>Storeatula</taxon>
    </lineage>
</organism>
<dbReference type="SUPFAM" id="SSF54211">
    <property type="entry name" value="Ribosomal protein S5 domain 2-like"/>
    <property type="match status" value="1"/>
</dbReference>
<keyword evidence="5" id="KW-0934">Plastid</keyword>
<dbReference type="GO" id="GO:0006412">
    <property type="term" value="P:translation"/>
    <property type="evidence" value="ECO:0007669"/>
    <property type="project" value="InterPro"/>
</dbReference>
<dbReference type="InterPro" id="IPR020574">
    <property type="entry name" value="Ribosomal_uS9_CS"/>
</dbReference>
<dbReference type="InterPro" id="IPR014721">
    <property type="entry name" value="Ribsml_uS5_D2-typ_fold_subgr"/>
</dbReference>
<dbReference type="AlphaFoldDB" id="A0A222AHX8"/>
<evidence type="ECO:0000256" key="1">
    <source>
        <dbReference type="ARBA" id="ARBA00005251"/>
    </source>
</evidence>
<evidence type="ECO:0000256" key="3">
    <source>
        <dbReference type="ARBA" id="ARBA00023274"/>
    </source>
</evidence>
<dbReference type="PROSITE" id="PS00360">
    <property type="entry name" value="RIBOSOMAL_S9"/>
    <property type="match status" value="1"/>
</dbReference>
<keyword evidence="3 4" id="KW-0687">Ribonucleoprotein</keyword>
<dbReference type="Gene3D" id="3.30.230.10">
    <property type="match status" value="1"/>
</dbReference>
<comment type="similarity">
    <text evidence="1 4">Belongs to the universal ribosomal protein uS9 family.</text>
</comment>
<name>A0A222AHX8_9CRYP</name>
<gene>
    <name evidence="5" type="primary">rps9</name>
</gene>
<sequence>MDNNKTVYFGTGHRKESVARVRIVPGSGQAIINGISSESYLQFSPTYIRIAKSPLSSLGLENKYDVYVNAHGGGLTGQAEAIRLGLARALCKVNPDNRTALKFEGYLTRDARTTERKKYGLRKARKAPQFSKR</sequence>
<reference evidence="5" key="1">
    <citation type="journal article" date="2017" name="Genome Biol. Evol.">
        <title>Evolutionary Dynamics of Cryptophyte Plastid Genomes.</title>
        <authorList>
            <person name="Kim J.I."/>
            <person name="Moore C.E."/>
            <person name="Archibald J.M."/>
            <person name="Bhattacharya D."/>
            <person name="Yi G."/>
            <person name="Yoon H.S."/>
            <person name="Shin W."/>
        </authorList>
    </citation>
    <scope>NUCLEOTIDE SEQUENCE</scope>
    <source>
        <strain evidence="5">CCMP1868</strain>
    </source>
</reference>
<proteinExistence type="inferred from homology"/>
<dbReference type="EMBL" id="KY856940">
    <property type="protein sequence ID" value="ASO75985.1"/>
    <property type="molecule type" value="Genomic_DNA"/>
</dbReference>
<dbReference type="NCBIfam" id="NF001099">
    <property type="entry name" value="PRK00132.1"/>
    <property type="match status" value="1"/>
</dbReference>
<geneLocation type="plastid" evidence="5"/>
<dbReference type="GO" id="GO:0003723">
    <property type="term" value="F:RNA binding"/>
    <property type="evidence" value="ECO:0007669"/>
    <property type="project" value="TreeGrafter"/>
</dbReference>
<evidence type="ECO:0000313" key="5">
    <source>
        <dbReference type="EMBL" id="ASO75985.1"/>
    </source>
</evidence>